<dbReference type="GO" id="GO:0004222">
    <property type="term" value="F:metalloendopeptidase activity"/>
    <property type="evidence" value="ECO:0007669"/>
    <property type="project" value="TreeGrafter"/>
</dbReference>
<dbReference type="InterPro" id="IPR016047">
    <property type="entry name" value="M23ase_b-sheet_dom"/>
</dbReference>
<feature type="region of interest" description="Disordered" evidence="2">
    <location>
        <begin position="207"/>
        <end position="226"/>
    </location>
</feature>
<dbReference type="SUPFAM" id="SSF54106">
    <property type="entry name" value="LysM domain"/>
    <property type="match status" value="1"/>
</dbReference>
<evidence type="ECO:0000313" key="4">
    <source>
        <dbReference type="EMBL" id="VAW71733.1"/>
    </source>
</evidence>
<reference evidence="4" key="1">
    <citation type="submission" date="2018-06" db="EMBL/GenBank/DDBJ databases">
        <authorList>
            <person name="Zhirakovskaya E."/>
        </authorList>
    </citation>
    <scope>NUCLEOTIDE SEQUENCE</scope>
</reference>
<protein>
    <submittedName>
        <fullName evidence="4">Lipoprotein NlpD</fullName>
    </submittedName>
</protein>
<dbReference type="CDD" id="cd00118">
    <property type="entry name" value="LysM"/>
    <property type="match status" value="2"/>
</dbReference>
<keyword evidence="4" id="KW-0449">Lipoprotein</keyword>
<dbReference type="PANTHER" id="PTHR21666">
    <property type="entry name" value="PEPTIDASE-RELATED"/>
    <property type="match status" value="1"/>
</dbReference>
<dbReference type="AlphaFoldDB" id="A0A3B0Y5Q6"/>
<dbReference type="InterPro" id="IPR036779">
    <property type="entry name" value="LysM_dom_sf"/>
</dbReference>
<dbReference type="CDD" id="cd12797">
    <property type="entry name" value="M23_peptidase"/>
    <property type="match status" value="1"/>
</dbReference>
<feature type="domain" description="LysM" evidence="3">
    <location>
        <begin position="127"/>
        <end position="171"/>
    </location>
</feature>
<organism evidence="4">
    <name type="scientific">hydrothermal vent metagenome</name>
    <dbReference type="NCBI Taxonomy" id="652676"/>
    <lineage>
        <taxon>unclassified sequences</taxon>
        <taxon>metagenomes</taxon>
        <taxon>ecological metagenomes</taxon>
    </lineage>
</organism>
<dbReference type="Pfam" id="PF01551">
    <property type="entry name" value="Peptidase_M23"/>
    <property type="match status" value="1"/>
</dbReference>
<dbReference type="SUPFAM" id="SSF51261">
    <property type="entry name" value="Duplicated hybrid motif"/>
    <property type="match status" value="1"/>
</dbReference>
<evidence type="ECO:0000259" key="3">
    <source>
        <dbReference type="PROSITE" id="PS51782"/>
    </source>
</evidence>
<gene>
    <name evidence="4" type="ORF">MNBD_GAMMA10-2391</name>
</gene>
<dbReference type="Gene3D" id="2.70.70.10">
    <property type="entry name" value="Glucose Permease (Domain IIA)"/>
    <property type="match status" value="1"/>
</dbReference>
<name>A0A3B0Y5Q6_9ZZZZ</name>
<feature type="compositionally biased region" description="Low complexity" evidence="2">
    <location>
        <begin position="207"/>
        <end position="222"/>
    </location>
</feature>
<dbReference type="PANTHER" id="PTHR21666:SF263">
    <property type="entry name" value="MUREIN HYDROLASE ACTIVATOR NLPD"/>
    <property type="match status" value="1"/>
</dbReference>
<evidence type="ECO:0000256" key="1">
    <source>
        <dbReference type="ARBA" id="ARBA00038420"/>
    </source>
</evidence>
<dbReference type="Pfam" id="PF01476">
    <property type="entry name" value="LysM"/>
    <property type="match status" value="2"/>
</dbReference>
<dbReference type="SMART" id="SM00257">
    <property type="entry name" value="LysM"/>
    <property type="match status" value="2"/>
</dbReference>
<evidence type="ECO:0000256" key="2">
    <source>
        <dbReference type="SAM" id="MobiDB-lite"/>
    </source>
</evidence>
<proteinExistence type="inferred from homology"/>
<comment type="similarity">
    <text evidence="1">Belongs to the E.coli NlpD/Haemophilus LppB family.</text>
</comment>
<dbReference type="Gene3D" id="3.10.350.10">
    <property type="entry name" value="LysM domain"/>
    <property type="match status" value="2"/>
</dbReference>
<accession>A0A3B0Y5Q6</accession>
<dbReference type="InterPro" id="IPR018392">
    <property type="entry name" value="LysM"/>
</dbReference>
<feature type="domain" description="LysM" evidence="3">
    <location>
        <begin position="31"/>
        <end position="75"/>
    </location>
</feature>
<sequence length="351" mass="38408">MLIKTSGLAYSLILLFLLSGCAQNASRWDPLAYTVRKGDTLYSIAWRYEKDYRQVAQWNNISAPFAIYPGQRLAMQPSNQHGSISNQTRPQVLPATRSGQVVVIEPPVDMPVDIPVVAEKYRVVKKHQVLVRQDETLYAIAQREGYSHHQLARWNRLKSPYFLKPGQTLRLSPPLNSLGTRIARAEPAATAVVKPLSRTRIEARPIAAPAPATRTASSSPAAKPLPGKVSGWRWPVKGPVVQTFKASDTARKGIGIRAKLGQAVNAAASGIVVYSGNGLINYGNLVIIKHSHAFLSAYAYNQSLLVKEGDTVRAGQTIARIGSSGTSKPLLHFEIRHNGKPVNPLSYLPRS</sequence>
<dbReference type="PROSITE" id="PS51782">
    <property type="entry name" value="LYSM"/>
    <property type="match status" value="2"/>
</dbReference>
<dbReference type="GO" id="GO:0009279">
    <property type="term" value="C:cell outer membrane"/>
    <property type="evidence" value="ECO:0007669"/>
    <property type="project" value="TreeGrafter"/>
</dbReference>
<dbReference type="PROSITE" id="PS51257">
    <property type="entry name" value="PROKAR_LIPOPROTEIN"/>
    <property type="match status" value="1"/>
</dbReference>
<dbReference type="InterPro" id="IPR011055">
    <property type="entry name" value="Dup_hybrid_motif"/>
</dbReference>
<dbReference type="InterPro" id="IPR050570">
    <property type="entry name" value="Cell_wall_metabolism_enzyme"/>
</dbReference>
<dbReference type="EMBL" id="UOFJ01000619">
    <property type="protein sequence ID" value="VAW71733.1"/>
    <property type="molecule type" value="Genomic_DNA"/>
</dbReference>
<dbReference type="GO" id="GO:0032153">
    <property type="term" value="C:cell division site"/>
    <property type="evidence" value="ECO:0007669"/>
    <property type="project" value="TreeGrafter"/>
</dbReference>